<accession>A0A365GW42</accession>
<evidence type="ECO:0000256" key="3">
    <source>
        <dbReference type="ARBA" id="ARBA00023002"/>
    </source>
</evidence>
<dbReference type="OrthoDB" id="3209103at2"/>
<comment type="similarity">
    <text evidence="1">Belongs to the bacterial luciferase oxidoreductase family.</text>
</comment>
<dbReference type="Proteomes" id="UP000251891">
    <property type="component" value="Unassembled WGS sequence"/>
</dbReference>
<keyword evidence="3" id="KW-0560">Oxidoreductase</keyword>
<dbReference type="GO" id="GO:0005829">
    <property type="term" value="C:cytosol"/>
    <property type="evidence" value="ECO:0007669"/>
    <property type="project" value="TreeGrafter"/>
</dbReference>
<dbReference type="InterPro" id="IPR036661">
    <property type="entry name" value="Luciferase-like_sf"/>
</dbReference>
<name>A0A365GW42_9ACTN</name>
<comment type="caution">
    <text evidence="6">The sequence shown here is derived from an EMBL/GenBank/DDBJ whole genome shotgun (WGS) entry which is preliminary data.</text>
</comment>
<evidence type="ECO:0000256" key="2">
    <source>
        <dbReference type="ARBA" id="ARBA00022630"/>
    </source>
</evidence>
<reference evidence="6 7" key="1">
    <citation type="submission" date="2018-06" db="EMBL/GenBank/DDBJ databases">
        <title>Actinomadura craniellae sp. nov. isolated from marine sponge Craniella sp.</title>
        <authorList>
            <person name="Li L."/>
            <person name="Xu Q.H."/>
            <person name="Lin H.W."/>
            <person name="Lu Y.H."/>
        </authorList>
    </citation>
    <scope>NUCLEOTIDE SEQUENCE [LARGE SCALE GENOMIC DNA]</scope>
    <source>
        <strain evidence="6 7">LHW63021</strain>
    </source>
</reference>
<keyword evidence="2" id="KW-0285">Flavoprotein</keyword>
<dbReference type="AlphaFoldDB" id="A0A365GW42"/>
<keyword evidence="4" id="KW-0503">Monooxygenase</keyword>
<dbReference type="InterPro" id="IPR050766">
    <property type="entry name" value="Bact_Lucif_Oxidored"/>
</dbReference>
<dbReference type="PANTHER" id="PTHR30137:SF16">
    <property type="entry name" value="BLL0895 PROTEIN"/>
    <property type="match status" value="1"/>
</dbReference>
<feature type="domain" description="Luciferase-like" evidence="5">
    <location>
        <begin position="4"/>
        <end position="220"/>
    </location>
</feature>
<dbReference type="EMBL" id="QLYX01000023">
    <property type="protein sequence ID" value="RAY10982.1"/>
    <property type="molecule type" value="Genomic_DNA"/>
</dbReference>
<evidence type="ECO:0000313" key="6">
    <source>
        <dbReference type="EMBL" id="RAY10982.1"/>
    </source>
</evidence>
<sequence>MAERYRAALDMAEWADRAGFYTIVLSEHHGSADGYLPGALAMAAAMAARTSRIRIRVAAVVAAFHDPLRLAEDAAVVDNLSGGRLDLVVGAGYVPAEFAMFGVEPKERVRRTVETVTTLRNAWTGEPFEYRGRTVRVTPAPCSPGGPPLDLGGSSEAAARRAARLGVGFMATDPGVWEFYRDETIRLGRPDPGPYLGGNTGFVHLAEDVEEGWEQIAPYALHESASYGGWLAAGGPGSAEVYRPIGSVAELRASGQYRVLRPAELVAELTERGPLAVGLLHPMMGGIPPEIAWRSLRLLETEVLPRLDA</sequence>
<gene>
    <name evidence="6" type="ORF">DPM19_32895</name>
</gene>
<dbReference type="InterPro" id="IPR011251">
    <property type="entry name" value="Luciferase-like_dom"/>
</dbReference>
<dbReference type="GO" id="GO:0004497">
    <property type="term" value="F:monooxygenase activity"/>
    <property type="evidence" value="ECO:0007669"/>
    <property type="project" value="UniProtKB-KW"/>
</dbReference>
<dbReference type="PANTHER" id="PTHR30137">
    <property type="entry name" value="LUCIFERASE-LIKE MONOOXYGENASE"/>
    <property type="match status" value="1"/>
</dbReference>
<dbReference type="Gene3D" id="3.20.20.30">
    <property type="entry name" value="Luciferase-like domain"/>
    <property type="match status" value="1"/>
</dbReference>
<evidence type="ECO:0000259" key="5">
    <source>
        <dbReference type="Pfam" id="PF00296"/>
    </source>
</evidence>
<keyword evidence="7" id="KW-1185">Reference proteome</keyword>
<dbReference type="SUPFAM" id="SSF51679">
    <property type="entry name" value="Bacterial luciferase-like"/>
    <property type="match status" value="1"/>
</dbReference>
<evidence type="ECO:0000313" key="7">
    <source>
        <dbReference type="Proteomes" id="UP000251891"/>
    </source>
</evidence>
<dbReference type="Pfam" id="PF00296">
    <property type="entry name" value="Bac_luciferase"/>
    <property type="match status" value="1"/>
</dbReference>
<dbReference type="GO" id="GO:0016705">
    <property type="term" value="F:oxidoreductase activity, acting on paired donors, with incorporation or reduction of molecular oxygen"/>
    <property type="evidence" value="ECO:0007669"/>
    <property type="project" value="InterPro"/>
</dbReference>
<protein>
    <submittedName>
        <fullName evidence="6">LLM class flavin-dependent oxidoreductase</fullName>
    </submittedName>
</protein>
<evidence type="ECO:0000256" key="4">
    <source>
        <dbReference type="ARBA" id="ARBA00023033"/>
    </source>
</evidence>
<organism evidence="6 7">
    <name type="scientific">Actinomadura craniellae</name>
    <dbReference type="NCBI Taxonomy" id="2231787"/>
    <lineage>
        <taxon>Bacteria</taxon>
        <taxon>Bacillati</taxon>
        <taxon>Actinomycetota</taxon>
        <taxon>Actinomycetes</taxon>
        <taxon>Streptosporangiales</taxon>
        <taxon>Thermomonosporaceae</taxon>
        <taxon>Actinomadura</taxon>
    </lineage>
</organism>
<evidence type="ECO:0000256" key="1">
    <source>
        <dbReference type="ARBA" id="ARBA00010426"/>
    </source>
</evidence>
<proteinExistence type="inferred from homology"/>